<dbReference type="AlphaFoldDB" id="A0AAD7QN95"/>
<comment type="caution">
    <text evidence="1">The sequence shown here is derived from an EMBL/GenBank/DDBJ whole genome shotgun (WGS) entry which is preliminary data.</text>
</comment>
<protein>
    <submittedName>
        <fullName evidence="1">Uncharacterized protein</fullName>
    </submittedName>
</protein>
<dbReference type="Proteomes" id="UP001217417">
    <property type="component" value="Unassembled WGS sequence"/>
</dbReference>
<dbReference type="GeneID" id="80884663"/>
<dbReference type="EMBL" id="JARPMG010000012">
    <property type="protein sequence ID" value="KAJ8096977.1"/>
    <property type="molecule type" value="Genomic_DNA"/>
</dbReference>
<evidence type="ECO:0000313" key="2">
    <source>
        <dbReference type="Proteomes" id="UP001217417"/>
    </source>
</evidence>
<proteinExistence type="predicted"/>
<organism evidence="1 2">
    <name type="scientific">Lipomyces tetrasporus</name>
    <dbReference type="NCBI Taxonomy" id="54092"/>
    <lineage>
        <taxon>Eukaryota</taxon>
        <taxon>Fungi</taxon>
        <taxon>Dikarya</taxon>
        <taxon>Ascomycota</taxon>
        <taxon>Saccharomycotina</taxon>
        <taxon>Lipomycetes</taxon>
        <taxon>Lipomycetales</taxon>
        <taxon>Lipomycetaceae</taxon>
        <taxon>Lipomyces</taxon>
    </lineage>
</organism>
<evidence type="ECO:0000313" key="1">
    <source>
        <dbReference type="EMBL" id="KAJ8096977.1"/>
    </source>
</evidence>
<reference evidence="1" key="1">
    <citation type="submission" date="2023-03" db="EMBL/GenBank/DDBJ databases">
        <title>Near-Complete genome sequence of Lipomyces tetrasporous NRRL Y-64009, an oleaginous yeast capable of growing on lignocellulosic hydrolysates.</title>
        <authorList>
            <consortium name="Lawrence Berkeley National Laboratory"/>
            <person name="Jagtap S.S."/>
            <person name="Liu J.-J."/>
            <person name="Walukiewicz H.E."/>
            <person name="Pangilinan J."/>
            <person name="Lipzen A."/>
            <person name="Ahrendt S."/>
            <person name="Koriabine M."/>
            <person name="Cobaugh K."/>
            <person name="Salamov A."/>
            <person name="Yoshinaga Y."/>
            <person name="Ng V."/>
            <person name="Daum C."/>
            <person name="Grigoriev I.V."/>
            <person name="Slininger P.J."/>
            <person name="Dien B.S."/>
            <person name="Jin Y.-S."/>
            <person name="Rao C.V."/>
        </authorList>
    </citation>
    <scope>NUCLEOTIDE SEQUENCE</scope>
    <source>
        <strain evidence="1">NRRL Y-64009</strain>
    </source>
</reference>
<accession>A0AAD7QN95</accession>
<dbReference type="RefSeq" id="XP_056040427.1">
    <property type="nucleotide sequence ID" value="XM_056189497.1"/>
</dbReference>
<name>A0AAD7QN95_9ASCO</name>
<keyword evidence="2" id="KW-1185">Reference proteome</keyword>
<sequence length="96" mass="10836">MNGDIEIGAVEWRGHTDTQPAAAAPVHALHEGLYHKQLTMNAKLGAEVEQRLHPLRAIRVYRKAIFWCDMGSMCVVMEGYDTILIANFYALQPNLR</sequence>
<gene>
    <name evidence="1" type="ORF">POJ06DRAFT_271343</name>
</gene>